<dbReference type="SUPFAM" id="SSF52540">
    <property type="entry name" value="P-loop containing nucleoside triphosphate hydrolases"/>
    <property type="match status" value="1"/>
</dbReference>
<dbReference type="InterPro" id="IPR041664">
    <property type="entry name" value="AAA_16"/>
</dbReference>
<dbReference type="GO" id="GO:0005524">
    <property type="term" value="F:ATP binding"/>
    <property type="evidence" value="ECO:0007669"/>
    <property type="project" value="UniProtKB-KW"/>
</dbReference>
<dbReference type="EMBL" id="SPAZ01000146">
    <property type="protein sequence ID" value="TQE33867.1"/>
    <property type="molecule type" value="Genomic_DNA"/>
</dbReference>
<feature type="region of interest" description="Disordered" evidence="1">
    <location>
        <begin position="619"/>
        <end position="643"/>
    </location>
</feature>
<accession>A0AAE8W509</accession>
<dbReference type="Pfam" id="PF13191">
    <property type="entry name" value="AAA_16"/>
    <property type="match status" value="1"/>
</dbReference>
<name>A0AAE8W509_9ACTN</name>
<dbReference type="InterPro" id="IPR027417">
    <property type="entry name" value="P-loop_NTPase"/>
</dbReference>
<proteinExistence type="predicted"/>
<keyword evidence="3" id="KW-0547">Nucleotide-binding</keyword>
<comment type="caution">
    <text evidence="3">The sequence shown here is derived from an EMBL/GenBank/DDBJ whole genome shotgun (WGS) entry which is preliminary data.</text>
</comment>
<reference evidence="3 4" key="1">
    <citation type="submission" date="2019-03" db="EMBL/GenBank/DDBJ databases">
        <title>Comparative genomic analyses of the sweetpotato soil rot pathogen, Streptomyces ipomoeae.</title>
        <authorList>
            <person name="Ruschel Soares N."/>
            <person name="Badger J.H."/>
            <person name="Huguet-Tapia J.C."/>
            <person name="Clark C.A."/>
            <person name="Pettis G.S."/>
        </authorList>
    </citation>
    <scope>NUCLEOTIDE SEQUENCE [LARGE SCALE GENOMIC DNA]</scope>
    <source>
        <strain evidence="3 4">88-35</strain>
    </source>
</reference>
<evidence type="ECO:0000256" key="1">
    <source>
        <dbReference type="SAM" id="MobiDB-lite"/>
    </source>
</evidence>
<feature type="domain" description="Orc1-like AAA ATPase" evidence="2">
    <location>
        <begin position="78"/>
        <end position="231"/>
    </location>
</feature>
<keyword evidence="3" id="KW-0067">ATP-binding</keyword>
<feature type="region of interest" description="Disordered" evidence="1">
    <location>
        <begin position="987"/>
        <end position="1013"/>
    </location>
</feature>
<protein>
    <submittedName>
        <fullName evidence="3">ATP-binding protein</fullName>
    </submittedName>
</protein>
<organism evidence="3 4">
    <name type="scientific">Streptomyces ipomoeae</name>
    <dbReference type="NCBI Taxonomy" id="103232"/>
    <lineage>
        <taxon>Bacteria</taxon>
        <taxon>Bacillati</taxon>
        <taxon>Actinomycetota</taxon>
        <taxon>Actinomycetes</taxon>
        <taxon>Kitasatosporales</taxon>
        <taxon>Streptomycetaceae</taxon>
        <taxon>Streptomyces</taxon>
    </lineage>
</organism>
<evidence type="ECO:0000259" key="2">
    <source>
        <dbReference type="Pfam" id="PF13191"/>
    </source>
</evidence>
<evidence type="ECO:0000313" key="3">
    <source>
        <dbReference type="EMBL" id="TQE33867.1"/>
    </source>
</evidence>
<sequence>MRAGLPQRSGALVPGLTVTIQFPRYALAGDEHGRVRLRTRARKGVSALTIWAAPSRPAPPPVAENERGGTVREQRGAVIGRDDDVRALADTLRATGETARVLLVTAGAGMGKTTILEQARRAAAQDGASVLRLGWEGEDDDSRDTANAIAVTAGPSLVLADPENCLATLPTAERSQLRTAARASGVEGLSAFSEALATGARQTPLALVVDGIDRMPRPAADALGLLLRVFRPRGVPVVMAGRPWPAGDSGRAQLAAAADEVLELLPLRPADVAKLVDLHVTRRFGHPADPAVATAVSRALGTLAGNPRAMLSILDTLDGQDLLELDGRMCLTRAEKHLRLTTEEAFLLGFGRPHAPPYPGIVEAAIVTARVLDHADVHVDDAFRMTPSAGARALEHALDRLITDRILTADPQDRLSFAVPALAAALRALPSRRDVQGNSARYVTRLTDKLGAEATGRGYPRLADRVAASGPRLADSLAVPLLLAAAREEARTNWPRSARAYAAALHRLTPQDPRTPGVLHEASSLSLRHGDHDGLLALGEPLLALLDTPHTEHTEHTDDVEKPAGLSSVATAWAWAALHEHRTPRADGIHPRSGGTADRFPAAARLAALGGLYGIGPLTPPATTAARHTPDTDPGHRRTPLPSPTELRLVAAAVGSHTELSRARHNLPPDALDDQAMDRLRHAAAYADLAAAFGAVLGDRYVAAPDGIAVQYQGMVRDYLTGNWDAALTAARRIEVRSRAHPAAGVPHLPRALAAEIHCTRGDIARARAWLDLVPDTLTHPLAARARLALRYWSGQKKEALEEAWCDARQARKNGRLAGVERLLLRILSLAALHELPQKVQQALEELETLHEEAATPMTHEALLIARGVAHHDADSALTAHRSIQRRGDVHLSVASSMCLTHIADDPRRWLTEAIRNAHPLGLGRPFRTAVTRAAQQRDIPVPRLRRAHHKLTEPDITLVRMVSDGATNQQIAAELTAAWLNGSLNRPDTASAPTHPHQQQPYKGSCILVHSD</sequence>
<gene>
    <name evidence="3" type="ORF">Sipo8835_16570</name>
</gene>
<dbReference type="AlphaFoldDB" id="A0AAE8W509"/>
<evidence type="ECO:0000313" key="4">
    <source>
        <dbReference type="Proteomes" id="UP000318720"/>
    </source>
</evidence>
<dbReference type="Proteomes" id="UP000318720">
    <property type="component" value="Unassembled WGS sequence"/>
</dbReference>
<feature type="compositionally biased region" description="Polar residues" evidence="1">
    <location>
        <begin position="987"/>
        <end position="1003"/>
    </location>
</feature>